<protein>
    <submittedName>
        <fullName evidence="3">Nuclease-like protein</fullName>
    </submittedName>
</protein>
<dbReference type="PROSITE" id="PS51257">
    <property type="entry name" value="PROKAR_LIPOPROTEIN"/>
    <property type="match status" value="1"/>
</dbReference>
<feature type="signal peptide" evidence="1">
    <location>
        <begin position="1"/>
        <end position="25"/>
    </location>
</feature>
<evidence type="ECO:0000256" key="1">
    <source>
        <dbReference type="SAM" id="SignalP"/>
    </source>
</evidence>
<feature type="chain" id="PRO_5015588130" evidence="1">
    <location>
        <begin position="26"/>
        <end position="150"/>
    </location>
</feature>
<accession>A0A2T5ISP0</accession>
<dbReference type="Gene3D" id="2.40.50.90">
    <property type="match status" value="1"/>
</dbReference>
<keyword evidence="1" id="KW-0732">Signal</keyword>
<dbReference type="Pfam" id="PF00565">
    <property type="entry name" value="SNase"/>
    <property type="match status" value="1"/>
</dbReference>
<evidence type="ECO:0000313" key="4">
    <source>
        <dbReference type="Proteomes" id="UP000244110"/>
    </source>
</evidence>
<dbReference type="PROSITE" id="PS50830">
    <property type="entry name" value="TNASE_3"/>
    <property type="match status" value="1"/>
</dbReference>
<evidence type="ECO:0000313" key="3">
    <source>
        <dbReference type="EMBL" id="PTQ86849.1"/>
    </source>
</evidence>
<dbReference type="InterPro" id="IPR035437">
    <property type="entry name" value="SNase_OB-fold_sf"/>
</dbReference>
<feature type="domain" description="TNase-like" evidence="2">
    <location>
        <begin position="28"/>
        <end position="150"/>
    </location>
</feature>
<reference evidence="3 4" key="1">
    <citation type="submission" date="2018-04" db="EMBL/GenBank/DDBJ databases">
        <title>Active sludge and wastewater microbial communities from Klosterneuburg, Austria.</title>
        <authorList>
            <person name="Wagner M."/>
        </authorList>
    </citation>
    <scope>NUCLEOTIDE SEQUENCE [LARGE SCALE GENOMIC DNA]</scope>
    <source>
        <strain evidence="3 4">Nm4</strain>
    </source>
</reference>
<evidence type="ECO:0000259" key="2">
    <source>
        <dbReference type="PROSITE" id="PS50830"/>
    </source>
</evidence>
<organism evidence="3 4">
    <name type="scientific">Nitrosomonas ureae</name>
    <dbReference type="NCBI Taxonomy" id="44577"/>
    <lineage>
        <taxon>Bacteria</taxon>
        <taxon>Pseudomonadati</taxon>
        <taxon>Pseudomonadota</taxon>
        <taxon>Betaproteobacteria</taxon>
        <taxon>Nitrosomonadales</taxon>
        <taxon>Nitrosomonadaceae</taxon>
        <taxon>Nitrosomonas</taxon>
    </lineage>
</organism>
<gene>
    <name evidence="3" type="ORF">C8R28_100844</name>
</gene>
<proteinExistence type="predicted"/>
<dbReference type="EMBL" id="QAOL01000008">
    <property type="protein sequence ID" value="PTQ86849.1"/>
    <property type="molecule type" value="Genomic_DNA"/>
</dbReference>
<dbReference type="Proteomes" id="UP000244110">
    <property type="component" value="Unassembled WGS sequence"/>
</dbReference>
<dbReference type="AlphaFoldDB" id="A0A2T5ISP0"/>
<dbReference type="InterPro" id="IPR016071">
    <property type="entry name" value="Staphylococal_nuclease_OB-fold"/>
</dbReference>
<dbReference type="SUPFAM" id="SSF50199">
    <property type="entry name" value="Staphylococcal nuclease"/>
    <property type="match status" value="1"/>
</dbReference>
<comment type="caution">
    <text evidence="3">The sequence shown here is derived from an EMBL/GenBank/DDBJ whole genome shotgun (WGS) entry which is preliminary data.</text>
</comment>
<name>A0A2T5ISP0_9PROT</name>
<sequence length="150" mass="16239">MKLEKLAISLLILTVFVGCDHPAYAGETIKPGSIIKVYDGDTFTINIDGDCPNILCSKIPVRINGIDAPELRGKCAQEKSGAMDSRAYLAHLLLNAKDVELRNVRRDKYFRINAAVFVDGVDVGSAMISKGLARPYSGGKRNGWCGANPL</sequence>
<dbReference type="RefSeq" id="WP_107786398.1">
    <property type="nucleotide sequence ID" value="NZ_QAOL01000008.1"/>
</dbReference>
<dbReference type="SMART" id="SM00318">
    <property type="entry name" value="SNc"/>
    <property type="match status" value="1"/>
</dbReference>